<dbReference type="InterPro" id="IPR036390">
    <property type="entry name" value="WH_DNA-bd_sf"/>
</dbReference>
<dbReference type="InterPro" id="IPR005119">
    <property type="entry name" value="LysR_subst-bd"/>
</dbReference>
<sequence>MNQRQLKYFLEVYSTKSISKAATNLFVTPQGISKTIAALEKELGVNLFEHHHNRIVPTKDAARLSIHARNILDEYDLVSDRLFKSHSTIKTVSIYCSYDVPQLIPAKFFKKFNDSFPEIRINMKEFTDDYIFDKIKNNKVELAIVPGPFNPHYFDYEQLCTEPFCLVVNKKHPLAQNDTVSFSELTGESIVVKDAKSSTSINQLYNFDHPVEFPNIILETSDVHLIHKMAEENYALGMSLLYLAKKNTSDKIKVLRFKEDTLVKKLYIVSSKGNILSAEANALKGALVDYFKNA</sequence>
<dbReference type="GO" id="GO:0003677">
    <property type="term" value="F:DNA binding"/>
    <property type="evidence" value="ECO:0007669"/>
    <property type="project" value="UniProtKB-KW"/>
</dbReference>
<accession>A0A6M0LJJ4</accession>
<evidence type="ECO:0000256" key="1">
    <source>
        <dbReference type="ARBA" id="ARBA00009437"/>
    </source>
</evidence>
<gene>
    <name evidence="6" type="ORF">F0Q01_12305</name>
</gene>
<dbReference type="RefSeq" id="WP_090489062.1">
    <property type="nucleotide sequence ID" value="NZ_VTVE01000004.1"/>
</dbReference>
<dbReference type="Gene3D" id="3.40.190.290">
    <property type="match status" value="1"/>
</dbReference>
<dbReference type="Pfam" id="PF03466">
    <property type="entry name" value="LysR_substrate"/>
    <property type="match status" value="1"/>
</dbReference>
<evidence type="ECO:0000256" key="2">
    <source>
        <dbReference type="ARBA" id="ARBA00023015"/>
    </source>
</evidence>
<reference evidence="6 7" key="2">
    <citation type="submission" date="2020-03" db="EMBL/GenBank/DDBJ databases">
        <title>Investigating the evolutionary divergence of the Butyrivibrio group.</title>
        <authorList>
            <person name="Skvortsov T."/>
            <person name="Santos F.G."/>
            <person name="Ting K.S."/>
            <person name="Creevey C.J."/>
        </authorList>
    </citation>
    <scope>NUCLEOTIDE SEQUENCE [LARGE SCALE GENOMIC DNA]</scope>
    <source>
        <strain evidence="6 7">MZ8</strain>
    </source>
</reference>
<reference evidence="6 7" key="1">
    <citation type="submission" date="2019-09" db="EMBL/GenBank/DDBJ databases">
        <authorList>
            <person name="Pidcock S.E."/>
            <person name="Huws S.A."/>
        </authorList>
    </citation>
    <scope>NUCLEOTIDE SEQUENCE [LARGE SCALE GENOMIC DNA]</scope>
    <source>
        <strain evidence="6 7">MZ8</strain>
    </source>
</reference>
<protein>
    <submittedName>
        <fullName evidence="6">LysR family transcriptional regulator</fullName>
    </submittedName>
</protein>
<evidence type="ECO:0000313" key="7">
    <source>
        <dbReference type="Proteomes" id="UP000473091"/>
    </source>
</evidence>
<keyword evidence="2" id="KW-0805">Transcription regulation</keyword>
<dbReference type="InterPro" id="IPR050950">
    <property type="entry name" value="HTH-type_LysR_regulators"/>
</dbReference>
<dbReference type="Pfam" id="PF00126">
    <property type="entry name" value="HTH_1"/>
    <property type="match status" value="1"/>
</dbReference>
<dbReference type="GO" id="GO:0005829">
    <property type="term" value="C:cytosol"/>
    <property type="evidence" value="ECO:0007669"/>
    <property type="project" value="TreeGrafter"/>
</dbReference>
<comment type="caution">
    <text evidence="6">The sequence shown here is derived from an EMBL/GenBank/DDBJ whole genome shotgun (WGS) entry which is preliminary data.</text>
</comment>
<dbReference type="SUPFAM" id="SSF46785">
    <property type="entry name" value="Winged helix' DNA-binding domain"/>
    <property type="match status" value="1"/>
</dbReference>
<comment type="similarity">
    <text evidence="1">Belongs to the LysR transcriptional regulatory family.</text>
</comment>
<proteinExistence type="inferred from homology"/>
<dbReference type="InterPro" id="IPR036388">
    <property type="entry name" value="WH-like_DNA-bd_sf"/>
</dbReference>
<dbReference type="InterPro" id="IPR000847">
    <property type="entry name" value="LysR_HTH_N"/>
</dbReference>
<dbReference type="PANTHER" id="PTHR30419">
    <property type="entry name" value="HTH-TYPE TRANSCRIPTIONAL REGULATOR YBHD"/>
    <property type="match status" value="1"/>
</dbReference>
<feature type="domain" description="HTH lysR-type" evidence="5">
    <location>
        <begin position="1"/>
        <end position="58"/>
    </location>
</feature>
<dbReference type="Proteomes" id="UP000473091">
    <property type="component" value="Unassembled WGS sequence"/>
</dbReference>
<dbReference type="AlphaFoldDB" id="A0A6M0LJJ4"/>
<keyword evidence="4" id="KW-0804">Transcription</keyword>
<name>A0A6M0LJJ4_PSEXY</name>
<organism evidence="6 7">
    <name type="scientific">Pseudobutyrivibrio xylanivorans</name>
    <dbReference type="NCBI Taxonomy" id="185007"/>
    <lineage>
        <taxon>Bacteria</taxon>
        <taxon>Bacillati</taxon>
        <taxon>Bacillota</taxon>
        <taxon>Clostridia</taxon>
        <taxon>Lachnospirales</taxon>
        <taxon>Lachnospiraceae</taxon>
        <taxon>Pseudobutyrivibrio</taxon>
    </lineage>
</organism>
<dbReference type="GO" id="GO:0003700">
    <property type="term" value="F:DNA-binding transcription factor activity"/>
    <property type="evidence" value="ECO:0007669"/>
    <property type="project" value="InterPro"/>
</dbReference>
<evidence type="ECO:0000256" key="4">
    <source>
        <dbReference type="ARBA" id="ARBA00023163"/>
    </source>
</evidence>
<dbReference type="CDD" id="cd05466">
    <property type="entry name" value="PBP2_LTTR_substrate"/>
    <property type="match status" value="1"/>
</dbReference>
<dbReference type="PROSITE" id="PS50931">
    <property type="entry name" value="HTH_LYSR"/>
    <property type="match status" value="1"/>
</dbReference>
<evidence type="ECO:0000313" key="6">
    <source>
        <dbReference type="EMBL" id="NEX02664.1"/>
    </source>
</evidence>
<dbReference type="SUPFAM" id="SSF53850">
    <property type="entry name" value="Periplasmic binding protein-like II"/>
    <property type="match status" value="1"/>
</dbReference>
<dbReference type="Gene3D" id="1.10.10.10">
    <property type="entry name" value="Winged helix-like DNA-binding domain superfamily/Winged helix DNA-binding domain"/>
    <property type="match status" value="1"/>
</dbReference>
<evidence type="ECO:0000259" key="5">
    <source>
        <dbReference type="PROSITE" id="PS50931"/>
    </source>
</evidence>
<keyword evidence="3" id="KW-0238">DNA-binding</keyword>
<evidence type="ECO:0000256" key="3">
    <source>
        <dbReference type="ARBA" id="ARBA00023125"/>
    </source>
</evidence>
<dbReference type="EMBL" id="VTVE01000004">
    <property type="protein sequence ID" value="NEX02664.1"/>
    <property type="molecule type" value="Genomic_DNA"/>
</dbReference>
<dbReference type="PANTHER" id="PTHR30419:SF8">
    <property type="entry name" value="NITROGEN ASSIMILATION TRANSCRIPTIONAL ACTIVATOR-RELATED"/>
    <property type="match status" value="1"/>
</dbReference>